<feature type="binding site" evidence="10">
    <location>
        <position position="217"/>
    </location>
    <ligand>
        <name>ATP</name>
        <dbReference type="ChEBI" id="CHEBI:30616"/>
    </ligand>
</feature>
<dbReference type="GO" id="GO:0016114">
    <property type="term" value="P:terpenoid biosynthetic process"/>
    <property type="evidence" value="ECO:0007669"/>
    <property type="project" value="TreeGrafter"/>
</dbReference>
<feature type="binding site" evidence="10">
    <location>
        <position position="159"/>
    </location>
    <ligand>
        <name>substrate</name>
    </ligand>
</feature>
<dbReference type="GO" id="GO:0005524">
    <property type="term" value="F:ATP binding"/>
    <property type="evidence" value="ECO:0007669"/>
    <property type="project" value="UniProtKB-KW"/>
</dbReference>
<comment type="catalytic activity">
    <reaction evidence="9">
        <text>isopentenyl phosphate + ATP = isopentenyl diphosphate + ADP</text>
        <dbReference type="Rhea" id="RHEA:33963"/>
        <dbReference type="ChEBI" id="CHEBI:30616"/>
        <dbReference type="ChEBI" id="CHEBI:65078"/>
        <dbReference type="ChEBI" id="CHEBI:128769"/>
        <dbReference type="ChEBI" id="CHEBI:456216"/>
        <dbReference type="EC" id="2.7.4.26"/>
    </reaction>
</comment>
<evidence type="ECO:0000313" key="14">
    <source>
        <dbReference type="EMBL" id="CAF3649332.1"/>
    </source>
</evidence>
<evidence type="ECO:0000256" key="4">
    <source>
        <dbReference type="ARBA" id="ARBA00022679"/>
    </source>
</evidence>
<feature type="binding site" evidence="10">
    <location>
        <position position="48"/>
    </location>
    <ligand>
        <name>ATP</name>
        <dbReference type="ChEBI" id="CHEBI:30616"/>
    </ligand>
</feature>
<keyword evidence="7 10" id="KW-0067">ATP-binding</keyword>
<dbReference type="NCBIfam" id="NF040647">
    <property type="entry name" value="IPPK_Arch"/>
    <property type="match status" value="1"/>
</dbReference>
<dbReference type="InterPro" id="IPR024192">
    <property type="entry name" value="Fosfomycin_R_FomA-type"/>
</dbReference>
<comment type="caution">
    <text evidence="13">The sequence shown here is derived from an EMBL/GenBank/DDBJ whole genome shotgun (WGS) entry which is preliminary data.</text>
</comment>
<protein>
    <recommendedName>
        <fullName evidence="3">Isopentenyl phosphate kinase</fullName>
        <ecNumber evidence="2">2.7.4.26</ecNumber>
    </recommendedName>
</protein>
<feature type="binding site" evidence="10">
    <location>
        <position position="47"/>
    </location>
    <ligand>
        <name>substrate</name>
    </ligand>
</feature>
<evidence type="ECO:0000256" key="8">
    <source>
        <dbReference type="ARBA" id="ARBA00023229"/>
    </source>
</evidence>
<keyword evidence="5 10" id="KW-0547">Nucleotide-binding</keyword>
<dbReference type="InterPro" id="IPR036393">
    <property type="entry name" value="AceGlu_kinase-like_sf"/>
</dbReference>
<dbReference type="EMBL" id="CAJNOE010000378">
    <property type="protein sequence ID" value="CAF1183298.1"/>
    <property type="molecule type" value="Genomic_DNA"/>
</dbReference>
<sequence length="274" mass="31073">MVTRIIKIGGASITDKSQFEHVKLSNIDFIVDLFKNNYKNLILIHGAGSFGHHQAKEFRLNEGYITTDDYEKCRLGVCDTRRSLGHLQKYLLDAFLRAQIPVVGISPFDFLISDQFELIDETYKHLCQRLEILLSNGYVPLLHGDVLLDKTKHWRIFSGDDLLLKLAEHFHPRQCIFLTSVPGILQSNGNVIEEFYIGENKVDELKQKSTSIDVTGSMQNKVMIASDIVNKIDNCQVFIIQGVSENARQLLTSSSSMDDEAFILHGSTRILKKT</sequence>
<dbReference type="SUPFAM" id="SSF53633">
    <property type="entry name" value="Carbamate kinase-like"/>
    <property type="match status" value="1"/>
</dbReference>
<name>A0A814V092_9BILA</name>
<evidence type="ECO:0000256" key="5">
    <source>
        <dbReference type="ARBA" id="ARBA00022741"/>
    </source>
</evidence>
<keyword evidence="8" id="KW-0414">Isoprene biosynthesis</keyword>
<dbReference type="GO" id="GO:0102043">
    <property type="term" value="F:isopentenyl phosphate kinase activity"/>
    <property type="evidence" value="ECO:0007669"/>
    <property type="project" value="UniProtKB-EC"/>
</dbReference>
<evidence type="ECO:0000256" key="7">
    <source>
        <dbReference type="ARBA" id="ARBA00022840"/>
    </source>
</evidence>
<evidence type="ECO:0000313" key="15">
    <source>
        <dbReference type="Proteomes" id="UP000663860"/>
    </source>
</evidence>
<evidence type="ECO:0000256" key="6">
    <source>
        <dbReference type="ARBA" id="ARBA00022777"/>
    </source>
</evidence>
<evidence type="ECO:0000256" key="10">
    <source>
        <dbReference type="PIRSR" id="PIRSR016496-1"/>
    </source>
</evidence>
<evidence type="ECO:0000256" key="9">
    <source>
        <dbReference type="ARBA" id="ARBA00049063"/>
    </source>
</evidence>
<comment type="similarity">
    <text evidence="1">Belongs to the isopentenyl phosphate kinase family.</text>
</comment>
<dbReference type="EC" id="2.7.4.26" evidence="2"/>
<dbReference type="PANTHER" id="PTHR43654:SF1">
    <property type="entry name" value="ISOPENTENYL PHOSPHATE KINASE"/>
    <property type="match status" value="1"/>
</dbReference>
<evidence type="ECO:0000256" key="11">
    <source>
        <dbReference type="PIRSR" id="PIRSR016496-2"/>
    </source>
</evidence>
<feature type="binding site" evidence="10">
    <location>
        <position position="52"/>
    </location>
    <ligand>
        <name>substrate</name>
    </ligand>
</feature>
<dbReference type="GO" id="GO:0005829">
    <property type="term" value="C:cytosol"/>
    <property type="evidence" value="ECO:0007669"/>
    <property type="project" value="TreeGrafter"/>
</dbReference>
<dbReference type="Proteomes" id="UP000663860">
    <property type="component" value="Unassembled WGS sequence"/>
</dbReference>
<organism evidence="13 15">
    <name type="scientific">Adineta steineri</name>
    <dbReference type="NCBI Taxonomy" id="433720"/>
    <lineage>
        <taxon>Eukaryota</taxon>
        <taxon>Metazoa</taxon>
        <taxon>Spiralia</taxon>
        <taxon>Gnathifera</taxon>
        <taxon>Rotifera</taxon>
        <taxon>Eurotatoria</taxon>
        <taxon>Bdelloidea</taxon>
        <taxon>Adinetida</taxon>
        <taxon>Adinetidae</taxon>
        <taxon>Adineta</taxon>
    </lineage>
</organism>
<evidence type="ECO:0000256" key="1">
    <source>
        <dbReference type="ARBA" id="ARBA00010540"/>
    </source>
</evidence>
<evidence type="ECO:0000256" key="2">
    <source>
        <dbReference type="ARBA" id="ARBA00012908"/>
    </source>
</evidence>
<dbReference type="Gene3D" id="3.40.1160.10">
    <property type="entry name" value="Acetylglutamate kinase-like"/>
    <property type="match status" value="1"/>
</dbReference>
<keyword evidence="4" id="KW-0808">Transferase</keyword>
<feature type="binding site" evidence="10">
    <location>
        <position position="221"/>
    </location>
    <ligand>
        <name>ATP</name>
        <dbReference type="ChEBI" id="CHEBI:30616"/>
    </ligand>
</feature>
<dbReference type="InterPro" id="IPR001048">
    <property type="entry name" value="Asp/Glu/Uridylate_kinase"/>
</dbReference>
<dbReference type="AlphaFoldDB" id="A0A814V092"/>
<dbReference type="Proteomes" id="UP000663868">
    <property type="component" value="Unassembled WGS sequence"/>
</dbReference>
<dbReference type="Pfam" id="PF00696">
    <property type="entry name" value="AA_kinase"/>
    <property type="match status" value="1"/>
</dbReference>
<dbReference type="EMBL" id="CAJOBB010000318">
    <property type="protein sequence ID" value="CAF3649332.1"/>
    <property type="molecule type" value="Genomic_DNA"/>
</dbReference>
<keyword evidence="6" id="KW-0418">Kinase</keyword>
<feature type="site" description="Transition state stabilizer" evidence="11">
    <location>
        <position position="16"/>
    </location>
</feature>
<evidence type="ECO:0000313" key="13">
    <source>
        <dbReference type="EMBL" id="CAF1183298.1"/>
    </source>
</evidence>
<dbReference type="PANTHER" id="PTHR43654">
    <property type="entry name" value="GLUTAMATE 5-KINASE"/>
    <property type="match status" value="1"/>
</dbReference>
<feature type="domain" description="Aspartate/glutamate/uridylate kinase" evidence="12">
    <location>
        <begin position="4"/>
        <end position="240"/>
    </location>
</feature>
<dbReference type="PIRSF" id="PIRSF016496">
    <property type="entry name" value="Kin_FomA"/>
    <property type="match status" value="1"/>
</dbReference>
<dbReference type="GO" id="GO:0016301">
    <property type="term" value="F:kinase activity"/>
    <property type="evidence" value="ECO:0007669"/>
    <property type="project" value="UniProtKB-KW"/>
</dbReference>
<evidence type="ECO:0000256" key="3">
    <source>
        <dbReference type="ARBA" id="ARBA00017267"/>
    </source>
</evidence>
<accession>A0A814V092</accession>
<evidence type="ECO:0000259" key="12">
    <source>
        <dbReference type="Pfam" id="PF00696"/>
    </source>
</evidence>
<proteinExistence type="inferred from homology"/>
<gene>
    <name evidence="13" type="ORF">IZO911_LOCUS27595</name>
    <name evidence="14" type="ORF">KXQ929_LOCUS7657</name>
</gene>
<reference evidence="13" key="1">
    <citation type="submission" date="2021-02" db="EMBL/GenBank/DDBJ databases">
        <authorList>
            <person name="Nowell W R."/>
        </authorList>
    </citation>
    <scope>NUCLEOTIDE SEQUENCE</scope>
</reference>